<dbReference type="InterPro" id="IPR044929">
    <property type="entry name" value="DNA/RNA_non-sp_Endonuclease_sf"/>
</dbReference>
<dbReference type="Gene3D" id="3.40.570.10">
    <property type="entry name" value="Extracellular Endonuclease, subunit A"/>
    <property type="match status" value="1"/>
</dbReference>
<feature type="signal peptide" evidence="1">
    <location>
        <begin position="1"/>
        <end position="18"/>
    </location>
</feature>
<evidence type="ECO:0000256" key="1">
    <source>
        <dbReference type="SAM" id="SignalP"/>
    </source>
</evidence>
<dbReference type="Proteomes" id="UP001154114">
    <property type="component" value="Chromosome 13"/>
</dbReference>
<accession>A0A9P0BR16</accession>
<evidence type="ECO:0000313" key="3">
    <source>
        <dbReference type="Proteomes" id="UP001154114"/>
    </source>
</evidence>
<gene>
    <name evidence="2" type="ORF">CINC_LOCUS2264</name>
</gene>
<name>A0A9P0BR16_CHRIL</name>
<dbReference type="OrthoDB" id="7409492at2759"/>
<proteinExistence type="predicted"/>
<keyword evidence="3" id="KW-1185">Reference proteome</keyword>
<protein>
    <submittedName>
        <fullName evidence="2">Uncharacterized protein</fullName>
    </submittedName>
</protein>
<dbReference type="InterPro" id="IPR044925">
    <property type="entry name" value="His-Me_finger_sf"/>
</dbReference>
<sequence>MRLLNFLLFVISFHVAHFSDPWCEMQLSCAACVPESMPRVRGAARARRAAAPPGAELRLQCGGGAFLLYPALAELRVRCEAGRYRVQHDQQLRHLLDLGCQESVFEDVLHQIENCGSPLQGRAYQVRESNSRVLHLATVCFDEDRAIAVSLRMSNAERNQLELSPHDEHSAPLSLLGNFNHMFDAKTRRDAERLFSDDAHMNKRLHELFKHDHYSFAGQSLTSAKLLSSHYFDEQNMQVTDFASNKVAAWRSVVEGNLQHLQRDVGALLAQAGRGALRVWAGTHGAGALRAGGARAELFLRAGRRFPVPRYIWTVLHAQHLNKALALVVLNDPFVAVSEIREAVFCESACGSVSWLHELRRNRNYESPVYGLVFCCSVANFTDVVTELPRDVIDVPAGRSGMLTELFTV</sequence>
<organism evidence="2 3">
    <name type="scientific">Chrysodeixis includens</name>
    <name type="common">Soybean looper</name>
    <name type="synonym">Pseudoplusia includens</name>
    <dbReference type="NCBI Taxonomy" id="689277"/>
    <lineage>
        <taxon>Eukaryota</taxon>
        <taxon>Metazoa</taxon>
        <taxon>Ecdysozoa</taxon>
        <taxon>Arthropoda</taxon>
        <taxon>Hexapoda</taxon>
        <taxon>Insecta</taxon>
        <taxon>Pterygota</taxon>
        <taxon>Neoptera</taxon>
        <taxon>Endopterygota</taxon>
        <taxon>Lepidoptera</taxon>
        <taxon>Glossata</taxon>
        <taxon>Ditrysia</taxon>
        <taxon>Noctuoidea</taxon>
        <taxon>Noctuidae</taxon>
        <taxon>Plusiinae</taxon>
        <taxon>Chrysodeixis</taxon>
    </lineage>
</organism>
<evidence type="ECO:0000313" key="2">
    <source>
        <dbReference type="EMBL" id="CAH0584007.1"/>
    </source>
</evidence>
<dbReference type="SUPFAM" id="SSF54060">
    <property type="entry name" value="His-Me finger endonucleases"/>
    <property type="match status" value="1"/>
</dbReference>
<feature type="chain" id="PRO_5040374513" evidence="1">
    <location>
        <begin position="19"/>
        <end position="409"/>
    </location>
</feature>
<keyword evidence="1" id="KW-0732">Signal</keyword>
<reference evidence="2" key="1">
    <citation type="submission" date="2021-12" db="EMBL/GenBank/DDBJ databases">
        <authorList>
            <person name="King R."/>
        </authorList>
    </citation>
    <scope>NUCLEOTIDE SEQUENCE</scope>
</reference>
<dbReference type="AlphaFoldDB" id="A0A9P0BR16"/>
<dbReference type="EMBL" id="LR824016">
    <property type="protein sequence ID" value="CAH0584007.1"/>
    <property type="molecule type" value="Genomic_DNA"/>
</dbReference>